<comment type="similarity">
    <text evidence="4">Belongs to the class I-like SAM-binding methyltransferase superfamily. RNA M5U methyltransferase family.</text>
</comment>
<dbReference type="PANTHER" id="PTHR11061">
    <property type="entry name" value="RNA M5U METHYLTRANSFERASE"/>
    <property type="match status" value="1"/>
</dbReference>
<feature type="binding site" evidence="4">
    <location>
        <position position="174"/>
    </location>
    <ligand>
        <name>S-adenosyl-L-methionine</name>
        <dbReference type="ChEBI" id="CHEBI:59789"/>
    </ligand>
</feature>
<dbReference type="NCBIfam" id="TIGR00479">
    <property type="entry name" value="rumA"/>
    <property type="match status" value="1"/>
</dbReference>
<dbReference type="Pfam" id="PF05958">
    <property type="entry name" value="tRNA_U5-meth_tr"/>
    <property type="match status" value="1"/>
</dbReference>
<dbReference type="GO" id="GO:0008173">
    <property type="term" value="F:RNA methyltransferase activity"/>
    <property type="evidence" value="ECO:0007669"/>
    <property type="project" value="InterPro"/>
</dbReference>
<evidence type="ECO:0000256" key="3">
    <source>
        <dbReference type="ARBA" id="ARBA00022691"/>
    </source>
</evidence>
<dbReference type="PROSITE" id="PS51687">
    <property type="entry name" value="SAM_MT_RNA_M5U"/>
    <property type="match status" value="1"/>
</dbReference>
<sequence length="243" mass="27284">MVNLVTSEDRPELVRELSDALLEAFPAITTVINNINDRPTPTAVGRYEHILHGPGYITDHIGPYEFEIGANAFFQTNTRQAERLYDVARRYAEIQAGDTLYDLYCGVGTLTLFLSDKASNVLGIELSEVAIGNARQNAKKNGVKNVDFLQGDIQEVFKEEVVSRHGMPDCLITDPPRAGMHPDVVDQLNKLKVPKMVYVSCNSATMARDLKKLNEVYCIEEIQPVDMFPQTYHIETVARLRLK</sequence>
<evidence type="ECO:0000313" key="7">
    <source>
        <dbReference type="Proteomes" id="UP000317593"/>
    </source>
</evidence>
<proteinExistence type="inferred from homology"/>
<evidence type="ECO:0000256" key="5">
    <source>
        <dbReference type="PROSITE-ProRule" id="PRU10015"/>
    </source>
</evidence>
<keyword evidence="7" id="KW-1185">Reference proteome</keyword>
<dbReference type="GO" id="GO:0008757">
    <property type="term" value="F:S-adenosylmethionine-dependent methyltransferase activity"/>
    <property type="evidence" value="ECO:0007669"/>
    <property type="project" value="UniProtKB-ARBA"/>
</dbReference>
<dbReference type="PANTHER" id="PTHR11061:SF30">
    <property type="entry name" value="TRNA (URACIL(54)-C(5))-METHYLTRANSFERASE"/>
    <property type="match status" value="1"/>
</dbReference>
<dbReference type="PROSITE" id="PS01230">
    <property type="entry name" value="TRMA_1"/>
    <property type="match status" value="1"/>
</dbReference>
<dbReference type="FunFam" id="3.40.50.150:FF:000009">
    <property type="entry name" value="23S rRNA (Uracil(1939)-C(5))-methyltransferase RlmD"/>
    <property type="match status" value="1"/>
</dbReference>
<feature type="active site" evidence="5">
    <location>
        <position position="201"/>
    </location>
</feature>
<organism evidence="6 7">
    <name type="scientific">Fodinibius sediminis</name>
    <dbReference type="NCBI Taxonomy" id="1214077"/>
    <lineage>
        <taxon>Bacteria</taxon>
        <taxon>Pseudomonadati</taxon>
        <taxon>Balneolota</taxon>
        <taxon>Balneolia</taxon>
        <taxon>Balneolales</taxon>
        <taxon>Balneolaceae</taxon>
        <taxon>Fodinibius</taxon>
    </lineage>
</organism>
<dbReference type="Gene3D" id="3.40.50.150">
    <property type="entry name" value="Vaccinia Virus protein VP39"/>
    <property type="match status" value="1"/>
</dbReference>
<feature type="binding site" evidence="4">
    <location>
        <position position="104"/>
    </location>
    <ligand>
        <name>S-adenosyl-L-methionine</name>
        <dbReference type="ChEBI" id="CHEBI:59789"/>
    </ligand>
</feature>
<dbReference type="SUPFAM" id="SSF53335">
    <property type="entry name" value="S-adenosyl-L-methionine-dependent methyltransferases"/>
    <property type="match status" value="1"/>
</dbReference>
<keyword evidence="1 4" id="KW-0489">Methyltransferase</keyword>
<dbReference type="CDD" id="cd02440">
    <property type="entry name" value="AdoMet_MTases"/>
    <property type="match status" value="1"/>
</dbReference>
<reference evidence="6 7" key="1">
    <citation type="submission" date="2017-05" db="EMBL/GenBank/DDBJ databases">
        <authorList>
            <person name="Varghese N."/>
            <person name="Submissions S."/>
        </authorList>
    </citation>
    <scope>NUCLEOTIDE SEQUENCE [LARGE SCALE GENOMIC DNA]</scope>
    <source>
        <strain evidence="6 7">DSM 21194</strain>
    </source>
</reference>
<feature type="binding site" evidence="4">
    <location>
        <position position="75"/>
    </location>
    <ligand>
        <name>S-adenosyl-L-methionine</name>
        <dbReference type="ChEBI" id="CHEBI:59789"/>
    </ligand>
</feature>
<dbReference type="InterPro" id="IPR030391">
    <property type="entry name" value="MeTrfase_TrmA_CS"/>
</dbReference>
<protein>
    <submittedName>
        <fullName evidence="6">23S rRNA (Uracil-5-)-methyltransferase RumA</fullName>
    </submittedName>
</protein>
<dbReference type="EMBL" id="FXTH01000002">
    <property type="protein sequence ID" value="SMO39825.1"/>
    <property type="molecule type" value="Genomic_DNA"/>
</dbReference>
<dbReference type="AlphaFoldDB" id="A0A521AYD7"/>
<gene>
    <name evidence="6" type="ORF">SAMN06265218_1021</name>
</gene>
<dbReference type="InterPro" id="IPR010280">
    <property type="entry name" value="U5_MeTrfase_fam"/>
</dbReference>
<evidence type="ECO:0000256" key="2">
    <source>
        <dbReference type="ARBA" id="ARBA00022679"/>
    </source>
</evidence>
<evidence type="ECO:0000313" key="6">
    <source>
        <dbReference type="EMBL" id="SMO39825.1"/>
    </source>
</evidence>
<name>A0A521AYD7_9BACT</name>
<evidence type="ECO:0000256" key="1">
    <source>
        <dbReference type="ARBA" id="ARBA00022603"/>
    </source>
</evidence>
<evidence type="ECO:0000256" key="4">
    <source>
        <dbReference type="PROSITE-ProRule" id="PRU01024"/>
    </source>
</evidence>
<accession>A0A521AYD7</accession>
<feature type="active site" description="Nucleophile" evidence="4">
    <location>
        <position position="201"/>
    </location>
</feature>
<dbReference type="InterPro" id="IPR030390">
    <property type="entry name" value="MeTrfase_TrmA_AS"/>
</dbReference>
<dbReference type="InterPro" id="IPR029063">
    <property type="entry name" value="SAM-dependent_MTases_sf"/>
</dbReference>
<feature type="binding site" evidence="4">
    <location>
        <position position="125"/>
    </location>
    <ligand>
        <name>S-adenosyl-L-methionine</name>
        <dbReference type="ChEBI" id="CHEBI:59789"/>
    </ligand>
</feature>
<dbReference type="GO" id="GO:0006396">
    <property type="term" value="P:RNA processing"/>
    <property type="evidence" value="ECO:0007669"/>
    <property type="project" value="InterPro"/>
</dbReference>
<dbReference type="PROSITE" id="PS01231">
    <property type="entry name" value="TRMA_2"/>
    <property type="match status" value="1"/>
</dbReference>
<dbReference type="Proteomes" id="UP000317593">
    <property type="component" value="Unassembled WGS sequence"/>
</dbReference>
<keyword evidence="3 4" id="KW-0949">S-adenosyl-L-methionine</keyword>
<dbReference type="GO" id="GO:0001510">
    <property type="term" value="P:RNA methylation"/>
    <property type="evidence" value="ECO:0007669"/>
    <property type="project" value="UniProtKB-ARBA"/>
</dbReference>
<keyword evidence="2 4" id="KW-0808">Transferase</keyword>
<dbReference type="Gene3D" id="2.40.50.1070">
    <property type="match status" value="1"/>
</dbReference>